<accession>A0A218NLR2</accession>
<dbReference type="RefSeq" id="WP_088819570.1">
    <property type="nucleotide sequence ID" value="NZ_CP019964.1"/>
</dbReference>
<dbReference type="KEGG" id="marh:Mia14_0056"/>
<organism evidence="2 3">
    <name type="scientific">Candidatus Mancarchaeum acidiphilum</name>
    <dbReference type="NCBI Taxonomy" id="1920749"/>
    <lineage>
        <taxon>Archaea</taxon>
        <taxon>Candidatus Micrarchaeota</taxon>
        <taxon>Candidatus Mancarchaeum</taxon>
    </lineage>
</organism>
<keyword evidence="1" id="KW-0812">Transmembrane</keyword>
<reference evidence="2 3" key="1">
    <citation type="journal article" date="2017" name="Nat. Commun.">
        <title>'ARMAN' archaea depend on association with euryarchaeal host in culture and in situ.</title>
        <authorList>
            <person name="Golyshina O."/>
            <person name="Toshchakov S."/>
            <person name="Makarova K."/>
            <person name="Gavrilov S."/>
            <person name="Korzhenkov A."/>
            <person name="La Cono V."/>
            <person name="Arcadi E."/>
            <person name="Nechitaylo T."/>
            <person name="Ferrer M."/>
            <person name="Kublanov I."/>
            <person name="Wolf Y."/>
            <person name="Yakimov M."/>
            <person name="Golyshin P."/>
            <person name="Slesarev A."/>
            <person name="Kozyavkin S."/>
        </authorList>
    </citation>
    <scope>NUCLEOTIDE SEQUENCE [LARGE SCALE GENOMIC DNA]</scope>
    <source>
        <strain evidence="2 3">Mia14</strain>
    </source>
</reference>
<keyword evidence="3" id="KW-1185">Reference proteome</keyword>
<dbReference type="Proteomes" id="UP000197679">
    <property type="component" value="Chromosome"/>
</dbReference>
<dbReference type="EMBL" id="CP019964">
    <property type="protein sequence ID" value="ASI13399.1"/>
    <property type="molecule type" value="Genomic_DNA"/>
</dbReference>
<proteinExistence type="predicted"/>
<name>A0A218NLR2_9ARCH</name>
<sequence length="178" mass="19409">MDNKQQAGKALLIIILLLFIALAFLIFIALKVYLPTTIYKTDTIYLYHNYNSSIRANITSDPYMVIIGTLNLKGPGINDSIPIYRSSSGVACPSESTTGLPCPLPNEIILFNELKPLSLYNLSFTGSASPICIKGNICPFVNLNTSALPDYIVALRYSKEIETGPNASTINISVSLEN</sequence>
<feature type="transmembrane region" description="Helical" evidence="1">
    <location>
        <begin position="12"/>
        <end position="34"/>
    </location>
</feature>
<dbReference type="AlphaFoldDB" id="A0A218NLR2"/>
<dbReference type="GeneID" id="33313616"/>
<protein>
    <submittedName>
        <fullName evidence="2">Uncharacterized protein</fullName>
    </submittedName>
</protein>
<keyword evidence="1" id="KW-1133">Transmembrane helix</keyword>
<keyword evidence="1" id="KW-0472">Membrane</keyword>
<gene>
    <name evidence="2" type="ORF">Mia14_0056</name>
</gene>
<evidence type="ECO:0000313" key="3">
    <source>
        <dbReference type="Proteomes" id="UP000197679"/>
    </source>
</evidence>
<evidence type="ECO:0000256" key="1">
    <source>
        <dbReference type="SAM" id="Phobius"/>
    </source>
</evidence>
<evidence type="ECO:0000313" key="2">
    <source>
        <dbReference type="EMBL" id="ASI13399.1"/>
    </source>
</evidence>